<dbReference type="Pfam" id="PF00226">
    <property type="entry name" value="DnaJ"/>
    <property type="match status" value="2"/>
</dbReference>
<protein>
    <recommendedName>
        <fullName evidence="2">J domain-containing protein</fullName>
    </recommendedName>
</protein>
<proteinExistence type="predicted"/>
<feature type="region of interest" description="Disordered" evidence="1">
    <location>
        <begin position="94"/>
        <end position="148"/>
    </location>
</feature>
<feature type="domain" description="J" evidence="2">
    <location>
        <begin position="239"/>
        <end position="307"/>
    </location>
</feature>
<dbReference type="PROSITE" id="PS50076">
    <property type="entry name" value="DNAJ_2"/>
    <property type="match status" value="2"/>
</dbReference>
<sequence>MTPFLLEQTAYSFFGVAPEASAFEIQEAYRRLARKYPADRVWDTPMASAAKTGLQEVELWYSKISTPEARATYDAMLAKRALPVVAISDTMATGTANSRDDAGETTGEEASVRKNESENKNGRCLGDDSLCDEKENESQQEADYEEGGASLVCEKTEDTADAVPCDDKLSGTARDDTCATTSRTPNAPSPKCKVLEDGETCESQQVPTSTSASHYLSTLLLVLLSLLLCISRLPTSEVSPFETLGLSEDYSLDNAAIRTAYHRTVLLYHPDKQAMHGMTDDTSIVAINEAYQQLTDPYQRCLYETTQQTRWDPTGAVHKKLCAHLSPEIDIEVIYENDLENDSQNQDSTTIVSFQPAQAAVYQTVQSVLQNVWLTAWDAAGRLLCWLRWSKTNVRK</sequence>
<feature type="compositionally biased region" description="Basic and acidic residues" evidence="1">
    <location>
        <begin position="110"/>
        <end position="121"/>
    </location>
</feature>
<dbReference type="InterPro" id="IPR036869">
    <property type="entry name" value="J_dom_sf"/>
</dbReference>
<dbReference type="PANTHER" id="PTHR45432:SF2">
    <property type="entry name" value="CHAPERONE PROTEIN DNAJ 11, CHLOROPLASTIC"/>
    <property type="match status" value="1"/>
</dbReference>
<dbReference type="InterPro" id="IPR001623">
    <property type="entry name" value="DnaJ_domain"/>
</dbReference>
<dbReference type="CDD" id="cd06257">
    <property type="entry name" value="DnaJ"/>
    <property type="match status" value="2"/>
</dbReference>
<evidence type="ECO:0000313" key="3">
    <source>
        <dbReference type="EMBL" id="CAK7225363.1"/>
    </source>
</evidence>
<comment type="caution">
    <text evidence="3">The sequence shown here is derived from an EMBL/GenBank/DDBJ whole genome shotgun (WGS) entry which is preliminary data.</text>
</comment>
<organism evidence="3 4">
    <name type="scientific">Sporothrix eucalyptigena</name>
    <dbReference type="NCBI Taxonomy" id="1812306"/>
    <lineage>
        <taxon>Eukaryota</taxon>
        <taxon>Fungi</taxon>
        <taxon>Dikarya</taxon>
        <taxon>Ascomycota</taxon>
        <taxon>Pezizomycotina</taxon>
        <taxon>Sordariomycetes</taxon>
        <taxon>Sordariomycetidae</taxon>
        <taxon>Ophiostomatales</taxon>
        <taxon>Ophiostomataceae</taxon>
        <taxon>Sporothrix</taxon>
    </lineage>
</organism>
<name>A0ABP0C0M2_9PEZI</name>
<dbReference type="EMBL" id="CAWUHD010000059">
    <property type="protein sequence ID" value="CAK7225363.1"/>
    <property type="molecule type" value="Genomic_DNA"/>
</dbReference>
<reference evidence="3 4" key="1">
    <citation type="submission" date="2024-01" db="EMBL/GenBank/DDBJ databases">
        <authorList>
            <person name="Allen C."/>
            <person name="Tagirdzhanova G."/>
        </authorList>
    </citation>
    <scope>NUCLEOTIDE SEQUENCE [LARGE SCALE GENOMIC DNA]</scope>
</reference>
<dbReference type="Gene3D" id="1.10.287.110">
    <property type="entry name" value="DnaJ domain"/>
    <property type="match status" value="2"/>
</dbReference>
<dbReference type="Proteomes" id="UP001642482">
    <property type="component" value="Unassembled WGS sequence"/>
</dbReference>
<dbReference type="SUPFAM" id="SSF46565">
    <property type="entry name" value="Chaperone J-domain"/>
    <property type="match status" value="2"/>
</dbReference>
<dbReference type="PANTHER" id="PTHR45432">
    <property type="entry name" value="CHAPERONE PROTEIN DNAJ 11, CHLOROPLASTIC-LIKE"/>
    <property type="match status" value="1"/>
</dbReference>
<feature type="domain" description="J" evidence="2">
    <location>
        <begin position="9"/>
        <end position="77"/>
    </location>
</feature>
<evidence type="ECO:0000256" key="1">
    <source>
        <dbReference type="SAM" id="MobiDB-lite"/>
    </source>
</evidence>
<dbReference type="SMART" id="SM00271">
    <property type="entry name" value="DnaJ"/>
    <property type="match status" value="2"/>
</dbReference>
<evidence type="ECO:0000259" key="2">
    <source>
        <dbReference type="PROSITE" id="PS50076"/>
    </source>
</evidence>
<evidence type="ECO:0000313" key="4">
    <source>
        <dbReference type="Proteomes" id="UP001642482"/>
    </source>
</evidence>
<accession>A0ABP0C0M2</accession>
<gene>
    <name evidence="3" type="ORF">SEUCBS140593_005879</name>
</gene>
<keyword evidence="4" id="KW-1185">Reference proteome</keyword>